<evidence type="ECO:0000313" key="2">
    <source>
        <dbReference type="Proteomes" id="UP000447355"/>
    </source>
</evidence>
<organism evidence="1 2">
    <name type="scientific">Duganella vulcania</name>
    <dbReference type="NCBI Taxonomy" id="2692166"/>
    <lineage>
        <taxon>Bacteria</taxon>
        <taxon>Pseudomonadati</taxon>
        <taxon>Pseudomonadota</taxon>
        <taxon>Betaproteobacteria</taxon>
        <taxon>Burkholderiales</taxon>
        <taxon>Oxalobacteraceae</taxon>
        <taxon>Telluria group</taxon>
        <taxon>Duganella</taxon>
    </lineage>
</organism>
<gene>
    <name evidence="1" type="ORF">GTP90_02455</name>
</gene>
<dbReference type="RefSeq" id="WP_161081977.1">
    <property type="nucleotide sequence ID" value="NZ_WWCX01000001.1"/>
</dbReference>
<dbReference type="AlphaFoldDB" id="A0A845GJ89"/>
<proteinExistence type="predicted"/>
<evidence type="ECO:0000313" key="1">
    <source>
        <dbReference type="EMBL" id="MYM92719.1"/>
    </source>
</evidence>
<comment type="caution">
    <text evidence="1">The sequence shown here is derived from an EMBL/GenBank/DDBJ whole genome shotgun (WGS) entry which is preliminary data.</text>
</comment>
<sequence>MDKELAFVIPSSSAAMESALNAQGLGSSFALIFEQFPVLRQICLALSGHFLRLVPDAKRSSPLLDVCFQNAYSSFRRAEYSDLRLCFIRGLMSATPDVLYWSLYINRRFDGPVCWDCVECGLCDWMLQNLRRPEIVFRHELQHSIIAPNSYRQLLCYKLIPAELILSLAHQFHLAYSEY</sequence>
<dbReference type="EMBL" id="WWCX01000001">
    <property type="protein sequence ID" value="MYM92719.1"/>
    <property type="molecule type" value="Genomic_DNA"/>
</dbReference>
<dbReference type="Proteomes" id="UP000447355">
    <property type="component" value="Unassembled WGS sequence"/>
</dbReference>
<reference evidence="1" key="1">
    <citation type="submission" date="2019-12" db="EMBL/GenBank/DDBJ databases">
        <title>Novel species isolated from a subtropical stream in China.</title>
        <authorList>
            <person name="Lu H."/>
        </authorList>
    </citation>
    <scope>NUCLEOTIDE SEQUENCE [LARGE SCALE GENOMIC DNA]</scope>
    <source>
        <strain evidence="1">FT81W</strain>
    </source>
</reference>
<name>A0A845GJ89_9BURK</name>
<accession>A0A845GJ89</accession>
<protein>
    <submittedName>
        <fullName evidence="1">Uncharacterized protein</fullName>
    </submittedName>
</protein>